<keyword evidence="2" id="KW-1185">Reference proteome</keyword>
<reference evidence="1" key="1">
    <citation type="submission" date="2021-02" db="EMBL/GenBank/DDBJ databases">
        <authorList>
            <consortium name="DOE Joint Genome Institute"/>
            <person name="Ahrendt S."/>
            <person name="Looney B.P."/>
            <person name="Miyauchi S."/>
            <person name="Morin E."/>
            <person name="Drula E."/>
            <person name="Courty P.E."/>
            <person name="Chicoki N."/>
            <person name="Fauchery L."/>
            <person name="Kohler A."/>
            <person name="Kuo A."/>
            <person name="Labutti K."/>
            <person name="Pangilinan J."/>
            <person name="Lipzen A."/>
            <person name="Riley R."/>
            <person name="Andreopoulos W."/>
            <person name="He G."/>
            <person name="Johnson J."/>
            <person name="Barry K.W."/>
            <person name="Grigoriev I.V."/>
            <person name="Nagy L."/>
            <person name="Hibbett D."/>
            <person name="Henrissat B."/>
            <person name="Matheny P.B."/>
            <person name="Labbe J."/>
            <person name="Martin F."/>
        </authorList>
    </citation>
    <scope>NUCLEOTIDE SEQUENCE</scope>
    <source>
        <strain evidence="1">EC-137</strain>
    </source>
</reference>
<dbReference type="EMBL" id="MU273496">
    <property type="protein sequence ID" value="KAI0034661.1"/>
    <property type="molecule type" value="Genomic_DNA"/>
</dbReference>
<comment type="caution">
    <text evidence="1">The sequence shown here is derived from an EMBL/GenBank/DDBJ whole genome shotgun (WGS) entry which is preliminary data.</text>
</comment>
<protein>
    <submittedName>
        <fullName evidence="1">Uncharacterized protein</fullName>
    </submittedName>
</protein>
<proteinExistence type="predicted"/>
<organism evidence="1 2">
    <name type="scientific">Vararia minispora EC-137</name>
    <dbReference type="NCBI Taxonomy" id="1314806"/>
    <lineage>
        <taxon>Eukaryota</taxon>
        <taxon>Fungi</taxon>
        <taxon>Dikarya</taxon>
        <taxon>Basidiomycota</taxon>
        <taxon>Agaricomycotina</taxon>
        <taxon>Agaricomycetes</taxon>
        <taxon>Russulales</taxon>
        <taxon>Lachnocladiaceae</taxon>
        <taxon>Vararia</taxon>
    </lineage>
</organism>
<dbReference type="Proteomes" id="UP000814128">
    <property type="component" value="Unassembled WGS sequence"/>
</dbReference>
<reference evidence="1" key="2">
    <citation type="journal article" date="2022" name="New Phytol.">
        <title>Evolutionary transition to the ectomycorrhizal habit in the genomes of a hyperdiverse lineage of mushroom-forming fungi.</title>
        <authorList>
            <person name="Looney B."/>
            <person name="Miyauchi S."/>
            <person name="Morin E."/>
            <person name="Drula E."/>
            <person name="Courty P.E."/>
            <person name="Kohler A."/>
            <person name="Kuo A."/>
            <person name="LaButti K."/>
            <person name="Pangilinan J."/>
            <person name="Lipzen A."/>
            <person name="Riley R."/>
            <person name="Andreopoulos W."/>
            <person name="He G."/>
            <person name="Johnson J."/>
            <person name="Nolan M."/>
            <person name="Tritt A."/>
            <person name="Barry K.W."/>
            <person name="Grigoriev I.V."/>
            <person name="Nagy L.G."/>
            <person name="Hibbett D."/>
            <person name="Henrissat B."/>
            <person name="Matheny P.B."/>
            <person name="Labbe J."/>
            <person name="Martin F.M."/>
        </authorList>
    </citation>
    <scope>NUCLEOTIDE SEQUENCE</scope>
    <source>
        <strain evidence="1">EC-137</strain>
    </source>
</reference>
<sequence>MLLCTGSHGSLYVGGFKLSALWYSSVPSFTSPSFNSCIVGFFARDYSLWLGWNNMRYIIDAAFLNAKLLNRTLIVPSFVYARACEHEPQMVNKGKAMNDDRRDGGPPEQQMAWRIPLPMMLNITRMRESHPVILISDYLRLHNLSAELETGDGSWDRERYHANTNLHNMDEPRGSSLFVVENDQYDLNGIVRVDYLPDDMRARGKWSTVNVTGDNTARGRWAMAERNDISSRLSMDIRHSGTVIWNRALRRLKQSMAKDLFDLESDAGVVEALHHAGWEVVYTFEAVANAYLAKTVVEPIREAVPRTSLHPWAEEYKHISADVLLLAGETHGGRKPGSLLFTTPAAREEYQRMVLHELVPVDMLQDLADTLVERMFERTEDRMWMGAHMRRTDFMAGTSGSRFLPSSHLTRVKARLEQGRQELEQMDDVHLYEVPDVQPNIALFARDPPKQGDPFYVATDERDPDVLQLFRDGGAILLSDILVTDDYRAIGWPLMFTDVRAIVEQALLARAACFCGTAGSSVSGGIVNMRAAHGADQRTTLFD</sequence>
<name>A0ACB8QS03_9AGAM</name>
<evidence type="ECO:0000313" key="1">
    <source>
        <dbReference type="EMBL" id="KAI0034661.1"/>
    </source>
</evidence>
<accession>A0ACB8QS03</accession>
<evidence type="ECO:0000313" key="2">
    <source>
        <dbReference type="Proteomes" id="UP000814128"/>
    </source>
</evidence>
<gene>
    <name evidence="1" type="ORF">K488DRAFT_77072</name>
</gene>